<feature type="active site" evidence="4 5">
    <location>
        <position position="238"/>
    </location>
</feature>
<dbReference type="Gene3D" id="3.90.70.10">
    <property type="entry name" value="Cysteine proteinases"/>
    <property type="match status" value="1"/>
</dbReference>
<accession>A0A7R9YFX4</accession>
<keyword evidence="3 5" id="KW-0788">Thiol protease</keyword>
<proteinExistence type="predicted"/>
<keyword evidence="1 5" id="KW-0645">Protease</keyword>
<dbReference type="InterPro" id="IPR022682">
    <property type="entry name" value="Calpain_domain_III"/>
</dbReference>
<name>A0A7R9YFX4_9STRA</name>
<dbReference type="PROSITE" id="PS50203">
    <property type="entry name" value="CALPAIN_CAT"/>
    <property type="match status" value="1"/>
</dbReference>
<keyword evidence="2 5" id="KW-0378">Hydrolase</keyword>
<dbReference type="PRINTS" id="PR00704">
    <property type="entry name" value="CALPAIN"/>
</dbReference>
<evidence type="ECO:0000256" key="1">
    <source>
        <dbReference type="ARBA" id="ARBA00022670"/>
    </source>
</evidence>
<dbReference type="PANTHER" id="PTHR46143:SF1">
    <property type="entry name" value="CALPAIN-7"/>
    <property type="match status" value="1"/>
</dbReference>
<dbReference type="InterPro" id="IPR022683">
    <property type="entry name" value="Calpain_III"/>
</dbReference>
<dbReference type="SMART" id="SM00720">
    <property type="entry name" value="calpain_III"/>
    <property type="match status" value="1"/>
</dbReference>
<evidence type="ECO:0000259" key="6">
    <source>
        <dbReference type="PROSITE" id="PS50203"/>
    </source>
</evidence>
<dbReference type="InterPro" id="IPR022684">
    <property type="entry name" value="Calpain_cysteine_protease"/>
</dbReference>
<dbReference type="Gene3D" id="2.60.120.380">
    <property type="match status" value="2"/>
</dbReference>
<dbReference type="EMBL" id="HBEA01018146">
    <property type="protein sequence ID" value="CAD8264288.1"/>
    <property type="molecule type" value="Transcribed_RNA"/>
</dbReference>
<dbReference type="SUPFAM" id="SSF54001">
    <property type="entry name" value="Cysteine proteinases"/>
    <property type="match status" value="1"/>
</dbReference>
<dbReference type="InterPro" id="IPR001300">
    <property type="entry name" value="Peptidase_C2_calpain_cat"/>
</dbReference>
<feature type="domain" description="Calpain catalytic" evidence="6">
    <location>
        <begin position="1"/>
        <end position="301"/>
    </location>
</feature>
<sequence>MSQEPVMIKAISPYNIVQDVIGDCSFVASLCITAAFERRFRKQLITGIIYPQDPRTHLPIYNPSGKYLCKLWINGVARRVEVDDRLPVDRRGRLLCARSSISNELWVSILEKAYMKVNGGYDFPGSNSGVDLYALTGWIPETVHMMEKDPDEELRRRMRAQTGVSGVGGMQELPQEQSPDRVWERLVSANSYGDCLITVATGEVTALEEERLGLVPSHAYAVLQVWEGQGRRLLQLKNPWASRPWRGRYSVNDRTNWTQELRRLLQYQPDIARQLDRMGIFWVDFETVQHYFNSVHLNWNPNLFQHQAVTHANWPTTSKGPRNDQFNVGENPQFTLEVTRGGTVWILLSRHVTKREAEIKDESEGDFLALHVYTKRKGARIFYPEKAVIRGLYSNNPHNLTRFDADELTYPADESRSQQGRRKLTLVLSQYEKRRSVDYTIRVLSTTPFEMRYAPTLPQHGQRIKGAWGNASSGGSMNEQTYRTNPQYRLTVRQRVFLHVQLLAPVRYSVNITIVRWRTNGRGVNTETGRVSYVTVDGEAASSGSYRRGFCYLETDRLEPGEYTLVVSTFRPGERGNFFLNVHTTTPLAVAPIAA</sequence>
<evidence type="ECO:0000256" key="2">
    <source>
        <dbReference type="ARBA" id="ARBA00022801"/>
    </source>
</evidence>
<feature type="active site" evidence="4 5">
    <location>
        <position position="218"/>
    </location>
</feature>
<dbReference type="InterPro" id="IPR051297">
    <property type="entry name" value="PalB/RIM13"/>
</dbReference>
<gene>
    <name evidence="7" type="ORF">PPYR1160_LOCUS13791</name>
</gene>
<dbReference type="Pfam" id="PF00648">
    <property type="entry name" value="Peptidase_C2"/>
    <property type="match status" value="1"/>
</dbReference>
<dbReference type="SMART" id="SM00230">
    <property type="entry name" value="CysPc"/>
    <property type="match status" value="1"/>
</dbReference>
<evidence type="ECO:0000256" key="5">
    <source>
        <dbReference type="PROSITE-ProRule" id="PRU00239"/>
    </source>
</evidence>
<evidence type="ECO:0000256" key="4">
    <source>
        <dbReference type="PIRSR" id="PIRSR622684-1"/>
    </source>
</evidence>
<protein>
    <recommendedName>
        <fullName evidence="6">Calpain catalytic domain-containing protein</fullName>
    </recommendedName>
</protein>
<dbReference type="GO" id="GO:0006508">
    <property type="term" value="P:proteolysis"/>
    <property type="evidence" value="ECO:0007669"/>
    <property type="project" value="UniProtKB-KW"/>
</dbReference>
<dbReference type="InterPro" id="IPR038765">
    <property type="entry name" value="Papain-like_cys_pep_sf"/>
</dbReference>
<evidence type="ECO:0000256" key="3">
    <source>
        <dbReference type="ARBA" id="ARBA00022807"/>
    </source>
</evidence>
<evidence type="ECO:0000313" key="7">
    <source>
        <dbReference type="EMBL" id="CAD8264288.1"/>
    </source>
</evidence>
<dbReference type="PANTHER" id="PTHR46143">
    <property type="entry name" value="CALPAIN-7"/>
    <property type="match status" value="1"/>
</dbReference>
<feature type="active site" evidence="4 5">
    <location>
        <position position="24"/>
    </location>
</feature>
<dbReference type="GO" id="GO:0004198">
    <property type="term" value="F:calcium-dependent cysteine-type endopeptidase activity"/>
    <property type="evidence" value="ECO:0007669"/>
    <property type="project" value="InterPro"/>
</dbReference>
<reference evidence="7" key="1">
    <citation type="submission" date="2021-01" db="EMBL/GenBank/DDBJ databases">
        <authorList>
            <person name="Corre E."/>
            <person name="Pelletier E."/>
            <person name="Niang G."/>
            <person name="Scheremetjew M."/>
            <person name="Finn R."/>
            <person name="Kale V."/>
            <person name="Holt S."/>
            <person name="Cochrane G."/>
            <person name="Meng A."/>
            <person name="Brown T."/>
            <person name="Cohen L."/>
        </authorList>
    </citation>
    <scope>NUCLEOTIDE SEQUENCE</scope>
    <source>
        <strain evidence="7">CCMP2078</strain>
    </source>
</reference>
<dbReference type="Pfam" id="PF01067">
    <property type="entry name" value="Calpain_III"/>
    <property type="match status" value="1"/>
</dbReference>
<dbReference type="AlphaFoldDB" id="A0A7R9YFX4"/>
<dbReference type="CDD" id="cd00044">
    <property type="entry name" value="CysPc"/>
    <property type="match status" value="1"/>
</dbReference>
<dbReference type="InterPro" id="IPR036213">
    <property type="entry name" value="Calpain_III_sf"/>
</dbReference>
<dbReference type="SUPFAM" id="SSF49758">
    <property type="entry name" value="Calpain large subunit, middle domain (domain III)"/>
    <property type="match status" value="2"/>
</dbReference>
<organism evidence="7">
    <name type="scientific">Pinguiococcus pyrenoidosus</name>
    <dbReference type="NCBI Taxonomy" id="172671"/>
    <lineage>
        <taxon>Eukaryota</taxon>
        <taxon>Sar</taxon>
        <taxon>Stramenopiles</taxon>
        <taxon>Ochrophyta</taxon>
        <taxon>Pinguiophyceae</taxon>
        <taxon>Pinguiochrysidales</taxon>
        <taxon>Pinguiochrysidaceae</taxon>
        <taxon>Pinguiococcus</taxon>
    </lineage>
</organism>